<dbReference type="RefSeq" id="WP_084185698.1">
    <property type="nucleotide sequence ID" value="NZ_FSRA01000002.1"/>
</dbReference>
<dbReference type="AlphaFoldDB" id="A0A1N6J864"/>
<sequence length="337" mass="38279">MTRLKYRIYIGLLSCFLIAGNLQAQQNVQFSQYVFNGLSVNPAYAGYKGDWYLNTIYRHQWVGIPGAPRTGAISVDGLTNARDEKVGVGLQVMFDKLGPQEALSAYASYSYRIPLDDADTKRLCIGLGGGITQYSIDGKALTYVDDLDEAIPTGKTSIRIPDARFGVYYYTSSFYAGVSVMDLFSLYTDNSKYYWNGYSYKVIKKTQHMYLTTGFMWKLSEHLQLKPSLLVKEDFKGPTNVDLNAFLLIEEKLWLGASYRTGVRLWNKPQLEKGLDPIDAASFMVEYYAGERFRFGYAYDLTINKMASQQQGSHEISIGVFFANRQNRLRVSSPRYF</sequence>
<feature type="signal peptide" evidence="1">
    <location>
        <begin position="1"/>
        <end position="24"/>
    </location>
</feature>
<dbReference type="Pfam" id="PF11751">
    <property type="entry name" value="PorP_SprF"/>
    <property type="match status" value="1"/>
</dbReference>
<protein>
    <submittedName>
        <fullName evidence="2">Type IX secretion system membrane protein, PorP/SprF family</fullName>
    </submittedName>
</protein>
<dbReference type="Proteomes" id="UP000185003">
    <property type="component" value="Unassembled WGS sequence"/>
</dbReference>
<dbReference type="NCBIfam" id="TIGR03519">
    <property type="entry name" value="T9SS_PorP_fam"/>
    <property type="match status" value="1"/>
</dbReference>
<proteinExistence type="predicted"/>
<keyword evidence="1" id="KW-0732">Signal</keyword>
<name>A0A1N6J864_9BACT</name>
<dbReference type="STRING" id="536979.SAMN04488055_3736"/>
<dbReference type="EMBL" id="FSRA01000002">
    <property type="protein sequence ID" value="SIO40534.1"/>
    <property type="molecule type" value="Genomic_DNA"/>
</dbReference>
<accession>A0A1N6J864</accession>
<feature type="chain" id="PRO_5012817057" evidence="1">
    <location>
        <begin position="25"/>
        <end position="337"/>
    </location>
</feature>
<evidence type="ECO:0000313" key="2">
    <source>
        <dbReference type="EMBL" id="SIO40534.1"/>
    </source>
</evidence>
<reference evidence="2 3" key="1">
    <citation type="submission" date="2016-11" db="EMBL/GenBank/DDBJ databases">
        <authorList>
            <person name="Jaros S."/>
            <person name="Januszkiewicz K."/>
            <person name="Wedrychowicz H."/>
        </authorList>
    </citation>
    <scope>NUCLEOTIDE SEQUENCE [LARGE SCALE GENOMIC DNA]</scope>
    <source>
        <strain evidence="2 3">DSM 24787</strain>
    </source>
</reference>
<dbReference type="InterPro" id="IPR019861">
    <property type="entry name" value="PorP/SprF_Bacteroidetes"/>
</dbReference>
<organism evidence="2 3">
    <name type="scientific">Chitinophaga niabensis</name>
    <dbReference type="NCBI Taxonomy" id="536979"/>
    <lineage>
        <taxon>Bacteria</taxon>
        <taxon>Pseudomonadati</taxon>
        <taxon>Bacteroidota</taxon>
        <taxon>Chitinophagia</taxon>
        <taxon>Chitinophagales</taxon>
        <taxon>Chitinophagaceae</taxon>
        <taxon>Chitinophaga</taxon>
    </lineage>
</organism>
<evidence type="ECO:0000256" key="1">
    <source>
        <dbReference type="SAM" id="SignalP"/>
    </source>
</evidence>
<evidence type="ECO:0000313" key="3">
    <source>
        <dbReference type="Proteomes" id="UP000185003"/>
    </source>
</evidence>
<gene>
    <name evidence="2" type="ORF">SAMN04488055_3736</name>
</gene>
<dbReference type="OrthoDB" id="626665at2"/>
<keyword evidence="3" id="KW-1185">Reference proteome</keyword>